<dbReference type="AlphaFoldDB" id="A0A0N4XLN0"/>
<proteinExistence type="predicted"/>
<accession>A0A0N4XLN0</accession>
<dbReference type="Proteomes" id="UP000271162">
    <property type="component" value="Unassembled WGS sequence"/>
</dbReference>
<evidence type="ECO:0000256" key="1">
    <source>
        <dbReference type="SAM" id="MobiDB-lite"/>
    </source>
</evidence>
<evidence type="ECO:0000313" key="4">
    <source>
        <dbReference type="WBParaSite" id="NBR_0000343201-mRNA-1"/>
    </source>
</evidence>
<evidence type="ECO:0000313" key="3">
    <source>
        <dbReference type="Proteomes" id="UP000271162"/>
    </source>
</evidence>
<sequence length="85" mass="9424">MCIPHLVDRSDTACSLKAPPWLNSSPCPTEELARRDDTSSDEYVHRELVTTRLTDRRNSSKDTTIIGSTTPAKTGSRHETARPAD</sequence>
<protein>
    <submittedName>
        <fullName evidence="2 4">Uncharacterized protein</fullName>
    </submittedName>
</protein>
<gene>
    <name evidence="2" type="ORF">NBR_LOCUS3434</name>
</gene>
<dbReference type="EMBL" id="UYSL01005110">
    <property type="protein sequence ID" value="VDL67023.1"/>
    <property type="molecule type" value="Genomic_DNA"/>
</dbReference>
<dbReference type="WBParaSite" id="NBR_0000343201-mRNA-1">
    <property type="protein sequence ID" value="NBR_0000343201-mRNA-1"/>
    <property type="gene ID" value="NBR_0000343201"/>
</dbReference>
<keyword evidence="3" id="KW-1185">Reference proteome</keyword>
<reference evidence="2 3" key="2">
    <citation type="submission" date="2018-11" db="EMBL/GenBank/DDBJ databases">
        <authorList>
            <consortium name="Pathogen Informatics"/>
        </authorList>
    </citation>
    <scope>NUCLEOTIDE SEQUENCE [LARGE SCALE GENOMIC DNA]</scope>
</reference>
<feature type="compositionally biased region" description="Polar residues" evidence="1">
    <location>
        <begin position="61"/>
        <end position="73"/>
    </location>
</feature>
<organism evidence="4">
    <name type="scientific">Nippostrongylus brasiliensis</name>
    <name type="common">Rat hookworm</name>
    <dbReference type="NCBI Taxonomy" id="27835"/>
    <lineage>
        <taxon>Eukaryota</taxon>
        <taxon>Metazoa</taxon>
        <taxon>Ecdysozoa</taxon>
        <taxon>Nematoda</taxon>
        <taxon>Chromadorea</taxon>
        <taxon>Rhabditida</taxon>
        <taxon>Rhabditina</taxon>
        <taxon>Rhabditomorpha</taxon>
        <taxon>Strongyloidea</taxon>
        <taxon>Heligmosomidae</taxon>
        <taxon>Nippostrongylus</taxon>
    </lineage>
</organism>
<evidence type="ECO:0000313" key="2">
    <source>
        <dbReference type="EMBL" id="VDL67023.1"/>
    </source>
</evidence>
<name>A0A0N4XLN0_NIPBR</name>
<feature type="compositionally biased region" description="Basic and acidic residues" evidence="1">
    <location>
        <begin position="76"/>
        <end position="85"/>
    </location>
</feature>
<reference evidence="4" key="1">
    <citation type="submission" date="2017-02" db="UniProtKB">
        <authorList>
            <consortium name="WormBaseParasite"/>
        </authorList>
    </citation>
    <scope>IDENTIFICATION</scope>
</reference>
<feature type="region of interest" description="Disordered" evidence="1">
    <location>
        <begin position="54"/>
        <end position="85"/>
    </location>
</feature>